<evidence type="ECO:0000313" key="3">
    <source>
        <dbReference type="Proteomes" id="UP001155241"/>
    </source>
</evidence>
<evidence type="ECO:0000313" key="2">
    <source>
        <dbReference type="EMBL" id="MCO6045117.1"/>
    </source>
</evidence>
<protein>
    <submittedName>
        <fullName evidence="2">Uncharacterized protein</fullName>
    </submittedName>
</protein>
<gene>
    <name evidence="2" type="ORF">NG895_14495</name>
</gene>
<proteinExistence type="predicted"/>
<feature type="transmembrane region" description="Helical" evidence="1">
    <location>
        <begin position="44"/>
        <end position="63"/>
    </location>
</feature>
<dbReference type="EMBL" id="JAMXLR010000051">
    <property type="protein sequence ID" value="MCO6045117.1"/>
    <property type="molecule type" value="Genomic_DNA"/>
</dbReference>
<keyword evidence="3" id="KW-1185">Reference proteome</keyword>
<keyword evidence="1" id="KW-0472">Membrane</keyword>
<dbReference type="AlphaFoldDB" id="A0A9X2JH54"/>
<keyword evidence="1" id="KW-0812">Transmembrane</keyword>
<sequence>MDQQPPRFRGPRFGIGLLVLLMTLLAVAAAALGGLRRGGDQRAFFVIFTLIAPGFVLIVVSLWQKFLRPR</sequence>
<feature type="transmembrane region" description="Helical" evidence="1">
    <location>
        <begin position="12"/>
        <end position="32"/>
    </location>
</feature>
<dbReference type="Proteomes" id="UP001155241">
    <property type="component" value="Unassembled WGS sequence"/>
</dbReference>
<name>A0A9X2JH54_9BACT</name>
<evidence type="ECO:0000256" key="1">
    <source>
        <dbReference type="SAM" id="Phobius"/>
    </source>
</evidence>
<organism evidence="2 3">
    <name type="scientific">Aeoliella straminimaris</name>
    <dbReference type="NCBI Taxonomy" id="2954799"/>
    <lineage>
        <taxon>Bacteria</taxon>
        <taxon>Pseudomonadati</taxon>
        <taxon>Planctomycetota</taxon>
        <taxon>Planctomycetia</taxon>
        <taxon>Pirellulales</taxon>
        <taxon>Lacipirellulaceae</taxon>
        <taxon>Aeoliella</taxon>
    </lineage>
</organism>
<keyword evidence="1" id="KW-1133">Transmembrane helix</keyword>
<dbReference type="RefSeq" id="WP_252853228.1">
    <property type="nucleotide sequence ID" value="NZ_JAMXLR010000051.1"/>
</dbReference>
<comment type="caution">
    <text evidence="2">The sequence shown here is derived from an EMBL/GenBank/DDBJ whole genome shotgun (WGS) entry which is preliminary data.</text>
</comment>
<accession>A0A9X2JH54</accession>
<reference evidence="2" key="1">
    <citation type="submission" date="2022-06" db="EMBL/GenBank/DDBJ databases">
        <title>Aeoliella straminimaris, a novel planctomycete from sediments.</title>
        <authorList>
            <person name="Vitorino I.R."/>
            <person name="Lage O.M."/>
        </authorList>
    </citation>
    <scope>NUCLEOTIDE SEQUENCE</scope>
    <source>
        <strain evidence="2">ICT_H6.2</strain>
    </source>
</reference>